<protein>
    <recommendedName>
        <fullName evidence="3">DUF3231 family protein</fullName>
    </recommendedName>
</protein>
<dbReference type="RefSeq" id="WP_204544668.1">
    <property type="nucleotide sequence ID" value="NZ_JAFBFI010000015.1"/>
</dbReference>
<evidence type="ECO:0008006" key="3">
    <source>
        <dbReference type="Google" id="ProtNLM"/>
    </source>
</evidence>
<keyword evidence="2" id="KW-1185">Reference proteome</keyword>
<reference evidence="1 2" key="1">
    <citation type="submission" date="2021-01" db="EMBL/GenBank/DDBJ databases">
        <title>Genomic Encyclopedia of Type Strains, Phase IV (KMG-IV): sequencing the most valuable type-strain genomes for metagenomic binning, comparative biology and taxonomic classification.</title>
        <authorList>
            <person name="Goeker M."/>
        </authorList>
    </citation>
    <scope>NUCLEOTIDE SEQUENCE [LARGE SCALE GENOMIC DNA]</scope>
    <source>
        <strain evidence="1 2">DSM 105482</strain>
    </source>
</reference>
<dbReference type="Proteomes" id="UP000823486">
    <property type="component" value="Unassembled WGS sequence"/>
</dbReference>
<comment type="caution">
    <text evidence="1">The sequence shown here is derived from an EMBL/GenBank/DDBJ whole genome shotgun (WGS) entry which is preliminary data.</text>
</comment>
<evidence type="ECO:0000313" key="2">
    <source>
        <dbReference type="Proteomes" id="UP000823486"/>
    </source>
</evidence>
<accession>A0ABS2QKN8</accession>
<organism evidence="1 2">
    <name type="scientific">Peribacillus deserti</name>
    <dbReference type="NCBI Taxonomy" id="673318"/>
    <lineage>
        <taxon>Bacteria</taxon>
        <taxon>Bacillati</taxon>
        <taxon>Bacillota</taxon>
        <taxon>Bacilli</taxon>
        <taxon>Bacillales</taxon>
        <taxon>Bacillaceae</taxon>
        <taxon>Peribacillus</taxon>
    </lineage>
</organism>
<name>A0ABS2QKN8_9BACI</name>
<evidence type="ECO:0000313" key="1">
    <source>
        <dbReference type="EMBL" id="MBM7693729.1"/>
    </source>
</evidence>
<dbReference type="InterPro" id="IPR012347">
    <property type="entry name" value="Ferritin-like"/>
</dbReference>
<proteinExistence type="predicted"/>
<dbReference type="Pfam" id="PF11553">
    <property type="entry name" value="DUF3231"/>
    <property type="match status" value="2"/>
</dbReference>
<dbReference type="EMBL" id="JAFBFI010000015">
    <property type="protein sequence ID" value="MBM7693729.1"/>
    <property type="molecule type" value="Genomic_DNA"/>
</dbReference>
<dbReference type="InterPro" id="IPR021617">
    <property type="entry name" value="DUF3231"/>
</dbReference>
<gene>
    <name evidence="1" type="ORF">JOC77_003173</name>
</gene>
<dbReference type="Gene3D" id="1.20.1260.10">
    <property type="match status" value="2"/>
</dbReference>
<sequence>MEIEHNPRLTSSEIAYLWGVKLGDSMHICIFKYFLEHVEDTNIKALIKHALDLSQQHVETIQNICTEEGIVLPIFFTEDDMNLKAKRLFSDTFYLHYIKNMAKGGLVTHGWALGNLYRLDIRSYGSKSIASSVELDNEVSRILLEKGLAARPPYIPYQQEVDVIRKHSFIYEWLGKKRALAATEITDLYNNIAANELGIAIATAFGRIARSEKVRDYIQRGKDLSLKQVRIYGEYLENHSLTIPTLIGLEVTDSTESPFSDKLLMIHFSLMNHSSVGNLGMSISESLRSDLIVDYSRISSEVLKYAEDGMNLLIENKWMEKPPTASTDEDIG</sequence>